<comment type="caution">
    <text evidence="1">The sequence shown here is derived from an EMBL/GenBank/DDBJ whole genome shotgun (WGS) entry which is preliminary data.</text>
</comment>
<evidence type="ECO:0000313" key="2">
    <source>
        <dbReference type="Proteomes" id="UP000523196"/>
    </source>
</evidence>
<protein>
    <recommendedName>
        <fullName evidence="3">Beta-lactamase-related domain-containing protein</fullName>
    </recommendedName>
</protein>
<dbReference type="Gene3D" id="3.40.710.10">
    <property type="entry name" value="DD-peptidase/beta-lactamase superfamily"/>
    <property type="match status" value="1"/>
</dbReference>
<organism evidence="1 2">
    <name type="scientific">Marilutibacter spongiae</name>
    <dbReference type="NCBI Taxonomy" id="2025720"/>
    <lineage>
        <taxon>Bacteria</taxon>
        <taxon>Pseudomonadati</taxon>
        <taxon>Pseudomonadota</taxon>
        <taxon>Gammaproteobacteria</taxon>
        <taxon>Lysobacterales</taxon>
        <taxon>Lysobacteraceae</taxon>
        <taxon>Marilutibacter</taxon>
    </lineage>
</organism>
<evidence type="ECO:0000313" key="1">
    <source>
        <dbReference type="EMBL" id="MBB1059562.1"/>
    </source>
</evidence>
<dbReference type="AlphaFoldDB" id="A0A7W3TJM2"/>
<gene>
    <name evidence="1" type="ORF">H4F98_03130</name>
</gene>
<name>A0A7W3TJM2_9GAMM</name>
<dbReference type="InterPro" id="IPR012338">
    <property type="entry name" value="Beta-lactam/transpept-like"/>
</dbReference>
<dbReference type="EMBL" id="JACHTF010000002">
    <property type="protein sequence ID" value="MBB1059562.1"/>
    <property type="molecule type" value="Genomic_DNA"/>
</dbReference>
<sequence>MTTAAIAVDRHHLEGIARPVDAQGMFPGYYCPPYGGCKADGAWSAADDLVVSVPDLARFLGALHTGSGYDRALARERDRVQTDRGKDRLVDCAAYPGTPCPVSQGYGLGVEVAHFADGSTLGHGGSDWSEDTLAYLYQPSGDGLVILLNAPHPRGVQAMADLIAILDPDSPYLPRYRTWQAASRDGDA</sequence>
<reference evidence="1 2" key="1">
    <citation type="submission" date="2020-08" db="EMBL/GenBank/DDBJ databases">
        <authorList>
            <person name="Xu S."/>
            <person name="Li A."/>
        </authorList>
    </citation>
    <scope>NUCLEOTIDE SEQUENCE [LARGE SCALE GENOMIC DNA]</scope>
    <source>
        <strain evidence="1 2">119BY6-57</strain>
    </source>
</reference>
<keyword evidence="2" id="KW-1185">Reference proteome</keyword>
<dbReference type="Proteomes" id="UP000523196">
    <property type="component" value="Unassembled WGS sequence"/>
</dbReference>
<dbReference type="SUPFAM" id="SSF56601">
    <property type="entry name" value="beta-lactamase/transpeptidase-like"/>
    <property type="match status" value="1"/>
</dbReference>
<evidence type="ECO:0008006" key="3">
    <source>
        <dbReference type="Google" id="ProtNLM"/>
    </source>
</evidence>
<accession>A0A7W3TJM2</accession>
<proteinExistence type="predicted"/>